<keyword evidence="4" id="KW-1185">Reference proteome</keyword>
<accession>A0A915E7N7</accession>
<dbReference type="NCBIfam" id="TIGR00030">
    <property type="entry name" value="S21p"/>
    <property type="match status" value="1"/>
</dbReference>
<dbReference type="WBParaSite" id="jg2930">
    <property type="protein sequence ID" value="jg2930"/>
    <property type="gene ID" value="jg2930"/>
</dbReference>
<dbReference type="Proteomes" id="UP000887574">
    <property type="component" value="Unplaced"/>
</dbReference>
<evidence type="ECO:0000313" key="5">
    <source>
        <dbReference type="WBParaSite" id="jg2930"/>
    </source>
</evidence>
<evidence type="ECO:0000256" key="3">
    <source>
        <dbReference type="ARBA" id="ARBA00023274"/>
    </source>
</evidence>
<dbReference type="GO" id="GO:1990904">
    <property type="term" value="C:ribonucleoprotein complex"/>
    <property type="evidence" value="ECO:0007669"/>
    <property type="project" value="UniProtKB-KW"/>
</dbReference>
<evidence type="ECO:0000256" key="2">
    <source>
        <dbReference type="ARBA" id="ARBA00022980"/>
    </source>
</evidence>
<comment type="similarity">
    <text evidence="1">Belongs to the bacterial ribosomal protein bS21 family.</text>
</comment>
<dbReference type="AlphaFoldDB" id="A0A915E7N7"/>
<dbReference type="GO" id="GO:0005840">
    <property type="term" value="C:ribosome"/>
    <property type="evidence" value="ECO:0007669"/>
    <property type="project" value="UniProtKB-KW"/>
</dbReference>
<keyword evidence="2" id="KW-0689">Ribosomal protein</keyword>
<dbReference type="InterPro" id="IPR001911">
    <property type="entry name" value="Ribosomal_bS21"/>
</dbReference>
<name>A0A915E7N7_9BILA</name>
<dbReference type="Gene3D" id="1.20.5.1150">
    <property type="entry name" value="Ribosomal protein S8"/>
    <property type="match status" value="1"/>
</dbReference>
<protein>
    <submittedName>
        <fullName evidence="5">Ribosomal protein S21</fullName>
    </submittedName>
</protein>
<proteinExistence type="inferred from homology"/>
<dbReference type="GO" id="GO:0003735">
    <property type="term" value="F:structural constituent of ribosome"/>
    <property type="evidence" value="ECO:0007669"/>
    <property type="project" value="InterPro"/>
</dbReference>
<dbReference type="InterPro" id="IPR038380">
    <property type="entry name" value="Ribosomal_bS21_sf"/>
</dbReference>
<dbReference type="Pfam" id="PF01165">
    <property type="entry name" value="Ribosomal_S21"/>
    <property type="match status" value="1"/>
</dbReference>
<sequence length="106" mass="12592">MGKFLQPFAVKLKKNIWALHPRWQNKTIMVKDNDVDGAFQLLNKLMEREGLLKIVRDTQFFIKPTQQRQNLSREASRAIVDEDMNFKMRFLARKNRVDAYPGQMTH</sequence>
<evidence type="ECO:0000256" key="1">
    <source>
        <dbReference type="ARBA" id="ARBA00006640"/>
    </source>
</evidence>
<keyword evidence="3" id="KW-0687">Ribonucleoprotein</keyword>
<evidence type="ECO:0000313" key="4">
    <source>
        <dbReference type="Proteomes" id="UP000887574"/>
    </source>
</evidence>
<organism evidence="4 5">
    <name type="scientific">Ditylenchus dipsaci</name>
    <dbReference type="NCBI Taxonomy" id="166011"/>
    <lineage>
        <taxon>Eukaryota</taxon>
        <taxon>Metazoa</taxon>
        <taxon>Ecdysozoa</taxon>
        <taxon>Nematoda</taxon>
        <taxon>Chromadorea</taxon>
        <taxon>Rhabditida</taxon>
        <taxon>Tylenchina</taxon>
        <taxon>Tylenchomorpha</taxon>
        <taxon>Sphaerularioidea</taxon>
        <taxon>Anguinidae</taxon>
        <taxon>Anguininae</taxon>
        <taxon>Ditylenchus</taxon>
    </lineage>
</organism>
<reference evidence="5" key="1">
    <citation type="submission" date="2022-11" db="UniProtKB">
        <authorList>
            <consortium name="WormBaseParasite"/>
        </authorList>
    </citation>
    <scope>IDENTIFICATION</scope>
</reference>
<dbReference type="GO" id="GO:0006412">
    <property type="term" value="P:translation"/>
    <property type="evidence" value="ECO:0007669"/>
    <property type="project" value="InterPro"/>
</dbReference>